<gene>
    <name evidence="1" type="ORF">TPC1_11328</name>
</gene>
<proteinExistence type="predicted"/>
<reference evidence="1" key="1">
    <citation type="submission" date="2015-07" db="EMBL/GenBank/DDBJ databases">
        <title>Adaptation to a free-living lifestyle via gene acquisitions in the diplomonad Trepomonas sp. PC1.</title>
        <authorList>
            <person name="Xu F."/>
            <person name="Jerlstrom-Hultqvist J."/>
            <person name="Kolisko M."/>
            <person name="Simpson A.G.B."/>
            <person name="Roger A.J."/>
            <person name="Svard S.G."/>
            <person name="Andersson J.O."/>
        </authorList>
    </citation>
    <scope>NUCLEOTIDE SEQUENCE</scope>
    <source>
        <strain evidence="1">PC1</strain>
    </source>
</reference>
<name>A0A146KHK4_9EUKA</name>
<dbReference type="AlphaFoldDB" id="A0A146KHK4"/>
<accession>A0A146KHK4</accession>
<feature type="non-terminal residue" evidence="1">
    <location>
        <position position="103"/>
    </location>
</feature>
<evidence type="ECO:0000313" key="1">
    <source>
        <dbReference type="EMBL" id="JAP95618.1"/>
    </source>
</evidence>
<dbReference type="EMBL" id="GDID01000988">
    <property type="protein sequence ID" value="JAP95618.1"/>
    <property type="molecule type" value="Transcribed_RNA"/>
</dbReference>
<protein>
    <submittedName>
        <fullName evidence="1">Uncharacterized protein</fullName>
    </submittedName>
</protein>
<sequence length="103" mass="12105">SIHINMSEAKIQGFDETFPRLLRDHMIYYNNDIIDQSAQKHCGMVQIQDLSLYLEIESQGVADVMTIAKIQLPRFNFQFIELIISHYWPAESQEWQRTFAKGL</sequence>
<feature type="non-terminal residue" evidence="1">
    <location>
        <position position="1"/>
    </location>
</feature>
<organism evidence="1">
    <name type="scientific">Trepomonas sp. PC1</name>
    <dbReference type="NCBI Taxonomy" id="1076344"/>
    <lineage>
        <taxon>Eukaryota</taxon>
        <taxon>Metamonada</taxon>
        <taxon>Diplomonadida</taxon>
        <taxon>Hexamitidae</taxon>
        <taxon>Hexamitinae</taxon>
        <taxon>Trepomonas</taxon>
    </lineage>
</organism>